<evidence type="ECO:0000313" key="2">
    <source>
        <dbReference type="EMBL" id="ADI10626.1"/>
    </source>
</evidence>
<dbReference type="InterPro" id="IPR006175">
    <property type="entry name" value="YjgF/YER057c/UK114"/>
</dbReference>
<dbReference type="Proteomes" id="UP000000377">
    <property type="component" value="Chromosome"/>
</dbReference>
<dbReference type="InterPro" id="IPR035959">
    <property type="entry name" value="RutC-like_sf"/>
</dbReference>
<dbReference type="Pfam" id="PF01042">
    <property type="entry name" value="Ribonuc_L-PSP"/>
    <property type="match status" value="1"/>
</dbReference>
<sequence>MARDDTPWDAVQNARMIKGVHTDKAPFVRFSDGTEPPLSQAIVSGGLVFTSGQGPLDPATNEMPADFAAQATQVLSNLVAVFEAAGSGKDRVIKCTCYLSDRKNFPEFNRVYREFFADCSPLPARTTVVAQLVREGVLVEIDAVAEV</sequence>
<dbReference type="FunFam" id="3.30.1330.40:FF:000001">
    <property type="entry name" value="L-PSP family endoribonuclease"/>
    <property type="match status" value="1"/>
</dbReference>
<dbReference type="KEGG" id="sbh:SBI_07506"/>
<dbReference type="Gene3D" id="3.30.1330.40">
    <property type="entry name" value="RutC-like"/>
    <property type="match status" value="1"/>
</dbReference>
<organism evidence="2 3">
    <name type="scientific">Streptomyces bingchenggensis (strain BCW-1)</name>
    <dbReference type="NCBI Taxonomy" id="749414"/>
    <lineage>
        <taxon>Bacteria</taxon>
        <taxon>Bacillati</taxon>
        <taxon>Actinomycetota</taxon>
        <taxon>Actinomycetes</taxon>
        <taxon>Kitasatosporales</taxon>
        <taxon>Streptomycetaceae</taxon>
        <taxon>Streptomyces</taxon>
    </lineage>
</organism>
<dbReference type="SUPFAM" id="SSF55298">
    <property type="entry name" value="YjgF-like"/>
    <property type="match status" value="1"/>
</dbReference>
<protein>
    <submittedName>
        <fullName evidence="2">Putative translation initiation inhibitor</fullName>
    </submittedName>
</protein>
<dbReference type="EMBL" id="CP002047">
    <property type="protein sequence ID" value="ADI10626.1"/>
    <property type="molecule type" value="Genomic_DNA"/>
</dbReference>
<dbReference type="eggNOG" id="COG0251">
    <property type="taxonomic scope" value="Bacteria"/>
</dbReference>
<dbReference type="PANTHER" id="PTHR11803:SF39">
    <property type="entry name" value="2-IMINOBUTANOATE_2-IMINOPROPANOATE DEAMINASE"/>
    <property type="match status" value="1"/>
</dbReference>
<dbReference type="AlphaFoldDB" id="D7C9A8"/>
<dbReference type="HOGENOM" id="CLU_100715_7_0_11"/>
<dbReference type="GO" id="GO:0005829">
    <property type="term" value="C:cytosol"/>
    <property type="evidence" value="ECO:0007669"/>
    <property type="project" value="TreeGrafter"/>
</dbReference>
<dbReference type="CDD" id="cd00448">
    <property type="entry name" value="YjgF_YER057c_UK114_family"/>
    <property type="match status" value="1"/>
</dbReference>
<proteinExistence type="inferred from homology"/>
<dbReference type="GO" id="GO:0019239">
    <property type="term" value="F:deaminase activity"/>
    <property type="evidence" value="ECO:0007669"/>
    <property type="project" value="TreeGrafter"/>
</dbReference>
<keyword evidence="3" id="KW-1185">Reference proteome</keyword>
<name>D7C9A8_STRBB</name>
<dbReference type="PATRIC" id="fig|749414.3.peg.7718"/>
<evidence type="ECO:0000256" key="1">
    <source>
        <dbReference type="ARBA" id="ARBA00010552"/>
    </source>
</evidence>
<dbReference type="STRING" id="749414.SBI_07506"/>
<gene>
    <name evidence="2" type="ordered locus">SBI_07506</name>
</gene>
<evidence type="ECO:0000313" key="3">
    <source>
        <dbReference type="Proteomes" id="UP000000377"/>
    </source>
</evidence>
<dbReference type="PANTHER" id="PTHR11803">
    <property type="entry name" value="2-IMINOBUTANOATE/2-IMINOPROPANOATE DEAMINASE RIDA"/>
    <property type="match status" value="1"/>
</dbReference>
<comment type="similarity">
    <text evidence="1">Belongs to the RutC family.</text>
</comment>
<reference evidence="2 3" key="1">
    <citation type="journal article" date="2010" name="J. Bacteriol.">
        <title>Genome sequence of the milbemycin-producing bacterium Streptomyces bingchenggensis.</title>
        <authorList>
            <person name="Wang X.J."/>
            <person name="Yan Y.J."/>
            <person name="Zhang B."/>
            <person name="An J."/>
            <person name="Wang J.J."/>
            <person name="Tian J."/>
            <person name="Jiang L."/>
            <person name="Chen Y.H."/>
            <person name="Huang S.X."/>
            <person name="Yin M."/>
            <person name="Zhang J."/>
            <person name="Gao A.L."/>
            <person name="Liu C.X."/>
            <person name="Zhu Z.X."/>
            <person name="Xiang W.S."/>
        </authorList>
    </citation>
    <scope>NUCLEOTIDE SEQUENCE [LARGE SCALE GENOMIC DNA]</scope>
    <source>
        <strain evidence="2 3">BCW-1</strain>
    </source>
</reference>
<accession>D7C9A8</accession>